<dbReference type="CDD" id="cd08010">
    <property type="entry name" value="MltG_like"/>
    <property type="match status" value="1"/>
</dbReference>
<comment type="catalytic activity">
    <reaction evidence="7">
        <text>a peptidoglycan chain = a peptidoglycan chain with N-acetyl-1,6-anhydromuramyl-[peptide] at the reducing end + a peptidoglycan chain with N-acetylglucosamine at the non-reducing end.</text>
        <dbReference type="EC" id="4.2.2.29"/>
    </reaction>
</comment>
<evidence type="ECO:0000256" key="5">
    <source>
        <dbReference type="ARBA" id="ARBA00023239"/>
    </source>
</evidence>
<reference evidence="9" key="1">
    <citation type="submission" date="2017-09" db="EMBL/GenBank/DDBJ databases">
        <title>Depth-based differentiation of microbial function through sediment-hosted aquifers and enrichment of novel symbionts in the deep terrestrial subsurface.</title>
        <authorList>
            <person name="Probst A.J."/>
            <person name="Ladd B."/>
            <person name="Jarett J.K."/>
            <person name="Geller-Mcgrath D.E."/>
            <person name="Sieber C.M.K."/>
            <person name="Emerson J.B."/>
            <person name="Anantharaman K."/>
            <person name="Thomas B.C."/>
            <person name="Malmstrom R."/>
            <person name="Stieglmeier M."/>
            <person name="Klingl A."/>
            <person name="Woyke T."/>
            <person name="Ryan C.M."/>
            <person name="Banfield J.F."/>
        </authorList>
    </citation>
    <scope>NUCLEOTIDE SEQUENCE [LARGE SCALE GENOMIC DNA]</scope>
</reference>
<gene>
    <name evidence="7" type="primary">mltG</name>
    <name evidence="8" type="ORF">COU88_04840</name>
</gene>
<dbReference type="InterPro" id="IPR003770">
    <property type="entry name" value="MLTG-like"/>
</dbReference>
<comment type="subcellular location">
    <subcellularLocation>
        <location evidence="7">Cell membrane</location>
        <topology evidence="7">Single-pass membrane protein</topology>
    </subcellularLocation>
</comment>
<keyword evidence="1 7" id="KW-1003">Cell membrane</keyword>
<dbReference type="EC" id="4.2.2.29" evidence="7"/>
<evidence type="ECO:0000256" key="1">
    <source>
        <dbReference type="ARBA" id="ARBA00022475"/>
    </source>
</evidence>
<organism evidence="8 9">
    <name type="scientific">Candidatus Roizmanbacteria bacterium CG10_big_fil_rev_8_21_14_0_10_39_6</name>
    <dbReference type="NCBI Taxonomy" id="1974853"/>
    <lineage>
        <taxon>Bacteria</taxon>
        <taxon>Candidatus Roizmaniibacteriota</taxon>
    </lineage>
</organism>
<keyword evidence="6 7" id="KW-0961">Cell wall biogenesis/degradation</keyword>
<proteinExistence type="inferred from homology"/>
<evidence type="ECO:0000256" key="6">
    <source>
        <dbReference type="ARBA" id="ARBA00023316"/>
    </source>
</evidence>
<dbReference type="HAMAP" id="MF_02065">
    <property type="entry name" value="MltG"/>
    <property type="match status" value="1"/>
</dbReference>
<evidence type="ECO:0000256" key="4">
    <source>
        <dbReference type="ARBA" id="ARBA00023136"/>
    </source>
</evidence>
<evidence type="ECO:0000313" key="8">
    <source>
        <dbReference type="EMBL" id="PJE62471.1"/>
    </source>
</evidence>
<dbReference type="GO" id="GO:0005886">
    <property type="term" value="C:plasma membrane"/>
    <property type="evidence" value="ECO:0007669"/>
    <property type="project" value="UniProtKB-SubCell"/>
</dbReference>
<feature type="transmembrane region" description="Helical" evidence="7">
    <location>
        <begin position="7"/>
        <end position="24"/>
    </location>
</feature>
<dbReference type="Proteomes" id="UP000229554">
    <property type="component" value="Unassembled WGS sequence"/>
</dbReference>
<dbReference type="NCBIfam" id="TIGR00247">
    <property type="entry name" value="endolytic transglycosylase MltG"/>
    <property type="match status" value="1"/>
</dbReference>
<evidence type="ECO:0000313" key="9">
    <source>
        <dbReference type="Proteomes" id="UP000229554"/>
    </source>
</evidence>
<sequence length="321" mass="36618">MKKFRRLLFLSIPFICIVFSLLWYREGSLPVDSSKKENAVFVIHQGESVKQIARNLENEHIIRDRIVFYLTIKRLGIEKSIQAGTFRLSQSMNAKEVATQLTHGMEDTWVTIIEGLRKEEVAIKVAEKIGFSVPVFVNEAPEGYLFPDTYLIPKDATEKQAIAIMRNTFETRVTDDIRKAAAQQNLTLNGLVTLASLVEREGRSYEEKRMIAGILLNRINEGIPLQVDASVQYALGYDDKNKTWWKKNLTFDDLKVDSPYNTYINSGLPPGPIANPGLDSLRAVAYPKESKYQFYITGDDGAMRYTTTYEEHLDKVDKHIK</sequence>
<evidence type="ECO:0000256" key="3">
    <source>
        <dbReference type="ARBA" id="ARBA00022989"/>
    </source>
</evidence>
<protein>
    <recommendedName>
        <fullName evidence="7">Endolytic murein transglycosylase</fullName>
        <ecNumber evidence="7">4.2.2.29</ecNumber>
    </recommendedName>
    <alternativeName>
        <fullName evidence="7">Peptidoglycan lytic transglycosylase</fullName>
    </alternativeName>
    <alternativeName>
        <fullName evidence="7">Peptidoglycan polymerization terminase</fullName>
    </alternativeName>
</protein>
<dbReference type="Gene3D" id="3.30.1490.480">
    <property type="entry name" value="Endolytic murein transglycosylase"/>
    <property type="match status" value="1"/>
</dbReference>
<feature type="site" description="Important for catalytic activity" evidence="7">
    <location>
        <position position="201"/>
    </location>
</feature>
<comment type="caution">
    <text evidence="8">The sequence shown here is derived from an EMBL/GenBank/DDBJ whole genome shotgun (WGS) entry which is preliminary data.</text>
</comment>
<dbReference type="GO" id="GO:0071555">
    <property type="term" value="P:cell wall organization"/>
    <property type="evidence" value="ECO:0007669"/>
    <property type="project" value="UniProtKB-KW"/>
</dbReference>
<comment type="function">
    <text evidence="7">Functions as a peptidoglycan terminase that cleaves nascent peptidoglycan strands endolytically to terminate their elongation.</text>
</comment>
<keyword evidence="2 7" id="KW-0812">Transmembrane</keyword>
<evidence type="ECO:0000256" key="2">
    <source>
        <dbReference type="ARBA" id="ARBA00022692"/>
    </source>
</evidence>
<dbReference type="EMBL" id="PFED01000197">
    <property type="protein sequence ID" value="PJE62471.1"/>
    <property type="molecule type" value="Genomic_DNA"/>
</dbReference>
<name>A0A2M8KRC1_9BACT</name>
<evidence type="ECO:0000256" key="7">
    <source>
        <dbReference type="HAMAP-Rule" id="MF_02065"/>
    </source>
</evidence>
<keyword evidence="3 7" id="KW-1133">Transmembrane helix</keyword>
<accession>A0A2M8KRC1</accession>
<keyword evidence="5 7" id="KW-0456">Lyase</keyword>
<dbReference type="GO" id="GO:0009252">
    <property type="term" value="P:peptidoglycan biosynthetic process"/>
    <property type="evidence" value="ECO:0007669"/>
    <property type="project" value="UniProtKB-UniRule"/>
</dbReference>
<dbReference type="PANTHER" id="PTHR30518:SF2">
    <property type="entry name" value="ENDOLYTIC MUREIN TRANSGLYCOSYLASE"/>
    <property type="match status" value="1"/>
</dbReference>
<dbReference type="AlphaFoldDB" id="A0A2M8KRC1"/>
<dbReference type="Pfam" id="PF02618">
    <property type="entry name" value="YceG"/>
    <property type="match status" value="1"/>
</dbReference>
<keyword evidence="4 7" id="KW-0472">Membrane</keyword>
<dbReference type="PANTHER" id="PTHR30518">
    <property type="entry name" value="ENDOLYTIC MUREIN TRANSGLYCOSYLASE"/>
    <property type="match status" value="1"/>
</dbReference>
<dbReference type="GO" id="GO:0008932">
    <property type="term" value="F:lytic endotransglycosylase activity"/>
    <property type="evidence" value="ECO:0007669"/>
    <property type="project" value="UniProtKB-UniRule"/>
</dbReference>
<comment type="similarity">
    <text evidence="7">Belongs to the transglycosylase MltG family.</text>
</comment>